<dbReference type="EMBL" id="JANQBD010000013">
    <property type="protein sequence ID" value="MCR8633148.1"/>
    <property type="molecule type" value="Genomic_DNA"/>
</dbReference>
<evidence type="ECO:0000313" key="2">
    <source>
        <dbReference type="Proteomes" id="UP001300012"/>
    </source>
</evidence>
<reference evidence="1 2" key="1">
    <citation type="submission" date="2022-08" db="EMBL/GenBank/DDBJ databases">
        <title>Paenibacillus endoradicis sp. nov., Paenibacillus radicibacter sp. nov and Paenibacillus pararadicis sp. nov., three cold-adapted plant growth-promoting bacteria isolated from root of Larix gmelinii in Great Khingan.</title>
        <authorList>
            <person name="Xue H."/>
        </authorList>
    </citation>
    <scope>NUCLEOTIDE SEQUENCE [LARGE SCALE GENOMIC DNA]</scope>
    <source>
        <strain evidence="1 2">N5-1-1-5</strain>
    </source>
</reference>
<gene>
    <name evidence="1" type="ORF">NV381_18255</name>
</gene>
<dbReference type="Proteomes" id="UP001300012">
    <property type="component" value="Unassembled WGS sequence"/>
</dbReference>
<dbReference type="RefSeq" id="WP_258214729.1">
    <property type="nucleotide sequence ID" value="NZ_JANQBD010000013.1"/>
</dbReference>
<name>A0ABT1YLK1_9BACL</name>
<keyword evidence="2" id="KW-1185">Reference proteome</keyword>
<comment type="caution">
    <text evidence="1">The sequence shown here is derived from an EMBL/GenBank/DDBJ whole genome shotgun (WGS) entry which is preliminary data.</text>
</comment>
<sequence>MENQQLLEASPKEIRKLRGKDISIMFQETMTSLNPVFGIGTTGNQIRE</sequence>
<evidence type="ECO:0000313" key="1">
    <source>
        <dbReference type="EMBL" id="MCR8633148.1"/>
    </source>
</evidence>
<protein>
    <submittedName>
        <fullName evidence="1">Uncharacterized protein</fullName>
    </submittedName>
</protein>
<proteinExistence type="predicted"/>
<accession>A0ABT1YLK1</accession>
<organism evidence="1 2">
    <name type="scientific">Paenibacillus radicis</name>
    <name type="common">ex Xue et al. 2023</name>
    <dbReference type="NCBI Taxonomy" id="2972489"/>
    <lineage>
        <taxon>Bacteria</taxon>
        <taxon>Bacillati</taxon>
        <taxon>Bacillota</taxon>
        <taxon>Bacilli</taxon>
        <taxon>Bacillales</taxon>
        <taxon>Paenibacillaceae</taxon>
        <taxon>Paenibacillus</taxon>
    </lineage>
</organism>